<dbReference type="GO" id="GO:0003700">
    <property type="term" value="F:DNA-binding transcription factor activity"/>
    <property type="evidence" value="ECO:0007669"/>
    <property type="project" value="InterPro"/>
</dbReference>
<dbReference type="InterPro" id="IPR036390">
    <property type="entry name" value="WH_DNA-bd_sf"/>
</dbReference>
<dbReference type="CDD" id="cd00090">
    <property type="entry name" value="HTH_ARSR"/>
    <property type="match status" value="1"/>
</dbReference>
<dbReference type="SUPFAM" id="SSF46785">
    <property type="entry name" value="Winged helix' DNA-binding domain"/>
    <property type="match status" value="1"/>
</dbReference>
<gene>
    <name evidence="2" type="ORF">GA0061101_13147</name>
</gene>
<dbReference type="SMART" id="SM00418">
    <property type="entry name" value="HTH_ARSR"/>
    <property type="match status" value="1"/>
</dbReference>
<dbReference type="InterPro" id="IPR011991">
    <property type="entry name" value="ArsR-like_HTH"/>
</dbReference>
<feature type="domain" description="HTH arsR-type" evidence="1">
    <location>
        <begin position="17"/>
        <end position="94"/>
    </location>
</feature>
<dbReference type="OrthoDB" id="7192471at2"/>
<dbReference type="GO" id="GO:0003677">
    <property type="term" value="F:DNA binding"/>
    <property type="evidence" value="ECO:0007669"/>
    <property type="project" value="UniProtKB-KW"/>
</dbReference>
<dbReference type="InterPro" id="IPR036388">
    <property type="entry name" value="WH-like_DNA-bd_sf"/>
</dbReference>
<evidence type="ECO:0000313" key="3">
    <source>
        <dbReference type="Proteomes" id="UP000199205"/>
    </source>
</evidence>
<dbReference type="EMBL" id="FMAF01000031">
    <property type="protein sequence ID" value="SCB49825.1"/>
    <property type="molecule type" value="Genomic_DNA"/>
</dbReference>
<name>A0A1C3XCG0_9HYPH</name>
<dbReference type="InterPro" id="IPR001845">
    <property type="entry name" value="HTH_ArsR_DNA-bd_dom"/>
</dbReference>
<dbReference type="PRINTS" id="PR00778">
    <property type="entry name" value="HTHARSR"/>
</dbReference>
<reference evidence="3" key="1">
    <citation type="submission" date="2016-08" db="EMBL/GenBank/DDBJ databases">
        <authorList>
            <person name="Varghese N."/>
            <person name="Submissions Spin"/>
        </authorList>
    </citation>
    <scope>NUCLEOTIDE SEQUENCE [LARGE SCALE GENOMIC DNA]</scope>
    <source>
        <strain evidence="3">P1-7</strain>
    </source>
</reference>
<proteinExistence type="predicted"/>
<evidence type="ECO:0000259" key="1">
    <source>
        <dbReference type="SMART" id="SM00418"/>
    </source>
</evidence>
<sequence>MAKEIYHPTIEQIDLSAVLDAMSDPTRRDIVLRLAALGEENCSAFLDLGSKTNLTYHYGRLREAGITSTRVEGTQRLISLRLDDLETKFPGLMAAIIFAAHPSESQD</sequence>
<accession>A0A1C3XCG0</accession>
<dbReference type="AlphaFoldDB" id="A0A1C3XCG0"/>
<organism evidence="2 3">
    <name type="scientific">Rhizobium lusitanum</name>
    <dbReference type="NCBI Taxonomy" id="293958"/>
    <lineage>
        <taxon>Bacteria</taxon>
        <taxon>Pseudomonadati</taxon>
        <taxon>Pseudomonadota</taxon>
        <taxon>Alphaproteobacteria</taxon>
        <taxon>Hyphomicrobiales</taxon>
        <taxon>Rhizobiaceae</taxon>
        <taxon>Rhizobium/Agrobacterium group</taxon>
        <taxon>Rhizobium</taxon>
    </lineage>
</organism>
<dbReference type="Proteomes" id="UP000199205">
    <property type="component" value="Unassembled WGS sequence"/>
</dbReference>
<evidence type="ECO:0000313" key="2">
    <source>
        <dbReference type="EMBL" id="SCB49825.1"/>
    </source>
</evidence>
<dbReference type="Gene3D" id="1.10.10.10">
    <property type="entry name" value="Winged helix-like DNA-binding domain superfamily/Winged helix DNA-binding domain"/>
    <property type="match status" value="1"/>
</dbReference>
<dbReference type="RefSeq" id="WP_037198372.1">
    <property type="nucleotide sequence ID" value="NZ_FMAF01000031.1"/>
</dbReference>
<protein>
    <submittedName>
        <fullName evidence="2">DNA-binding transcriptional regulator, ArsR family</fullName>
    </submittedName>
</protein>
<keyword evidence="2" id="KW-0238">DNA-binding</keyword>